<keyword evidence="8" id="KW-1185">Reference proteome</keyword>
<dbReference type="Pfam" id="PF04900">
    <property type="entry name" value="Fcf1"/>
    <property type="match status" value="1"/>
</dbReference>
<evidence type="ECO:0000259" key="6">
    <source>
        <dbReference type="SMART" id="SM00670"/>
    </source>
</evidence>
<evidence type="ECO:0000256" key="1">
    <source>
        <dbReference type="ARBA" id="ARBA00004604"/>
    </source>
</evidence>
<evidence type="ECO:0000313" key="7">
    <source>
        <dbReference type="EMBL" id="CAK9234460.1"/>
    </source>
</evidence>
<evidence type="ECO:0000256" key="2">
    <source>
        <dbReference type="ARBA" id="ARBA00022517"/>
    </source>
</evidence>
<dbReference type="CDD" id="cd09864">
    <property type="entry name" value="PIN_Fcf1-like"/>
    <property type="match status" value="1"/>
</dbReference>
<dbReference type="SMART" id="SM00670">
    <property type="entry name" value="PINc"/>
    <property type="match status" value="1"/>
</dbReference>
<protein>
    <recommendedName>
        <fullName evidence="6">PIN domain-containing protein</fullName>
    </recommendedName>
</protein>
<proteinExistence type="inferred from homology"/>
<keyword evidence="3" id="KW-0698">rRNA processing</keyword>
<keyword evidence="4" id="KW-0539">Nucleus</keyword>
<dbReference type="EMBL" id="OZ019900">
    <property type="protein sequence ID" value="CAK9234460.1"/>
    <property type="molecule type" value="Genomic_DNA"/>
</dbReference>
<accession>A0ABP0V1B3</accession>
<evidence type="ECO:0000256" key="5">
    <source>
        <dbReference type="ARBA" id="ARBA00024026"/>
    </source>
</evidence>
<feature type="domain" description="PIN" evidence="6">
    <location>
        <begin position="65"/>
        <end position="164"/>
    </location>
</feature>
<reference evidence="7" key="1">
    <citation type="submission" date="2024-02" db="EMBL/GenBank/DDBJ databases">
        <authorList>
            <consortium name="ELIXIR-Norway"/>
            <consortium name="Elixir Norway"/>
        </authorList>
    </citation>
    <scope>NUCLEOTIDE SEQUENCE</scope>
</reference>
<organism evidence="7 8">
    <name type="scientific">Sphagnum troendelagicum</name>
    <dbReference type="NCBI Taxonomy" id="128251"/>
    <lineage>
        <taxon>Eukaryota</taxon>
        <taxon>Viridiplantae</taxon>
        <taxon>Streptophyta</taxon>
        <taxon>Embryophyta</taxon>
        <taxon>Bryophyta</taxon>
        <taxon>Sphagnophytina</taxon>
        <taxon>Sphagnopsida</taxon>
        <taxon>Sphagnales</taxon>
        <taxon>Sphagnaceae</taxon>
        <taxon>Sphagnum</taxon>
    </lineage>
</organism>
<comment type="similarity">
    <text evidence="5">Belongs to the UTP23/FCF1 family. FCF1 subfamily.</text>
</comment>
<dbReference type="SUPFAM" id="SSF88723">
    <property type="entry name" value="PIN domain-like"/>
    <property type="match status" value="1"/>
</dbReference>
<dbReference type="InterPro" id="IPR029060">
    <property type="entry name" value="PIN-like_dom_sf"/>
</dbReference>
<dbReference type="PANTHER" id="PTHR12416">
    <property type="entry name" value="RRNA-PROCESSING PROTEIN UTP23 HOMOLOG"/>
    <property type="match status" value="1"/>
</dbReference>
<dbReference type="InterPro" id="IPR037503">
    <property type="entry name" value="Fcf1_PIN"/>
</dbReference>
<dbReference type="InterPro" id="IPR002716">
    <property type="entry name" value="PIN_dom"/>
</dbReference>
<dbReference type="Proteomes" id="UP001497512">
    <property type="component" value="Chromosome 8"/>
</dbReference>
<dbReference type="Gene3D" id="3.40.50.1010">
    <property type="entry name" value="5'-nuclease"/>
    <property type="match status" value="1"/>
</dbReference>
<evidence type="ECO:0000256" key="3">
    <source>
        <dbReference type="ARBA" id="ARBA00022552"/>
    </source>
</evidence>
<keyword evidence="2" id="KW-0690">Ribosome biogenesis</keyword>
<sequence length="214" mass="24643">MGKAKKTRKFAQMKRMLTPRAVKQYKEDVLNPSKKNTEKEKLPRNVPNTSSALFFKYNTALGPPYQVLVDTNFINFSIQNKLDLEKAMMDCLYAKCTPCITDCVMAELEKLGQKYRVALRIAKDPRFDRLPCTHKGTYADDCLVERVTQHKCYIVATCDRDLKRRIRKIPGVPIMYITQHRYSIERLPEATLGGGKRHFQCKVVALLLDPLEAI</sequence>
<evidence type="ECO:0000256" key="4">
    <source>
        <dbReference type="ARBA" id="ARBA00023242"/>
    </source>
</evidence>
<name>A0ABP0V1B3_9BRYO</name>
<evidence type="ECO:0000313" key="8">
    <source>
        <dbReference type="Proteomes" id="UP001497512"/>
    </source>
</evidence>
<gene>
    <name evidence="7" type="ORF">CSSPTR1EN2_LOCUS22228</name>
</gene>
<comment type="subcellular location">
    <subcellularLocation>
        <location evidence="1">Nucleus</location>
        <location evidence="1">Nucleolus</location>
    </subcellularLocation>
</comment>
<dbReference type="InterPro" id="IPR006984">
    <property type="entry name" value="Fcf1/UTP23"/>
</dbReference>